<dbReference type="OrthoDB" id="9786218at2"/>
<protein>
    <recommendedName>
        <fullName evidence="4">Glycosyltransferase RgtA/B/C/D-like domain-containing protein</fullName>
    </recommendedName>
</protein>
<feature type="transmembrane region" description="Helical" evidence="1">
    <location>
        <begin position="85"/>
        <end position="105"/>
    </location>
</feature>
<organism evidence="2 3">
    <name type="scientific">Limnoglobus roseus</name>
    <dbReference type="NCBI Taxonomy" id="2598579"/>
    <lineage>
        <taxon>Bacteria</taxon>
        <taxon>Pseudomonadati</taxon>
        <taxon>Planctomycetota</taxon>
        <taxon>Planctomycetia</taxon>
        <taxon>Gemmatales</taxon>
        <taxon>Gemmataceae</taxon>
        <taxon>Limnoglobus</taxon>
    </lineage>
</organism>
<keyword evidence="3" id="KW-1185">Reference proteome</keyword>
<dbReference type="Proteomes" id="UP000324974">
    <property type="component" value="Chromosome"/>
</dbReference>
<name>A0A5C1AQC6_9BACT</name>
<feature type="transmembrane region" description="Helical" evidence="1">
    <location>
        <begin position="166"/>
        <end position="193"/>
    </location>
</feature>
<feature type="transmembrane region" description="Helical" evidence="1">
    <location>
        <begin position="264"/>
        <end position="283"/>
    </location>
</feature>
<sequence length="497" mass="55989">MRVLQRIGPVPAVFLGFWLLLMVGGRSKLLRDPGTFWHTTVGEKVLREGFFTGDPFTFTHAGERWVPHQWLGEVVMAVVHTGAGFDGYVLLAASVLAALFTWLTIRLLRTGLHPVPAILVVLIAFAAGALQFHVRPLLLTMVGMTVVAVALTNYDAGRTSLRRLFWLVPFFVVWTNTHGGMLGGFGTLLLAWLGWSVAKLIGWPTPFSSWRDAGLFLLLAVVCGLTAFANPYGWEIPRAWWLIMSGPKIPQLIEEHKRLDPADLTSWPLFAFTAVYLFVLAGLRERPRVAWLLPMFWLAQSFLRVRHGPLFALVGLVAVADLWPRTRWAAWLAAKRPDLHDPARGHFASPPAAWLIPLVVVFAAVPVFRGWAKFDREKWPVELLPLLKEHEPKTGEPNRMFNSCNLGGFVIYYTPGYKVFLDDRAELFGDEFLARFVEADQDGEAAKAIDAWQREYGRFDFALVTPGSEFAAEFRRRSGEWEPLGESPAAVFFRRRK</sequence>
<keyword evidence="1" id="KW-0812">Transmembrane</keyword>
<keyword evidence="1" id="KW-1133">Transmembrane helix</keyword>
<dbReference type="RefSeq" id="WP_149114694.1">
    <property type="nucleotide sequence ID" value="NZ_CP042425.1"/>
</dbReference>
<gene>
    <name evidence="2" type="ORF">PX52LOC_07480</name>
</gene>
<feature type="transmembrane region" description="Helical" evidence="1">
    <location>
        <begin position="303"/>
        <end position="323"/>
    </location>
</feature>
<evidence type="ECO:0000313" key="2">
    <source>
        <dbReference type="EMBL" id="QEL20387.1"/>
    </source>
</evidence>
<keyword evidence="1" id="KW-0472">Membrane</keyword>
<accession>A0A5C1AQC6</accession>
<proteinExistence type="predicted"/>
<dbReference type="AlphaFoldDB" id="A0A5C1AQC6"/>
<feature type="transmembrane region" description="Helical" evidence="1">
    <location>
        <begin position="6"/>
        <end position="23"/>
    </location>
</feature>
<feature type="transmembrane region" description="Helical" evidence="1">
    <location>
        <begin position="214"/>
        <end position="234"/>
    </location>
</feature>
<dbReference type="KEGG" id="lrs:PX52LOC_07480"/>
<evidence type="ECO:0000256" key="1">
    <source>
        <dbReference type="SAM" id="Phobius"/>
    </source>
</evidence>
<feature type="transmembrane region" description="Helical" evidence="1">
    <location>
        <begin position="352"/>
        <end position="372"/>
    </location>
</feature>
<evidence type="ECO:0000313" key="3">
    <source>
        <dbReference type="Proteomes" id="UP000324974"/>
    </source>
</evidence>
<feature type="transmembrane region" description="Helical" evidence="1">
    <location>
        <begin position="111"/>
        <end position="130"/>
    </location>
</feature>
<evidence type="ECO:0008006" key="4">
    <source>
        <dbReference type="Google" id="ProtNLM"/>
    </source>
</evidence>
<dbReference type="EMBL" id="CP042425">
    <property type="protein sequence ID" value="QEL20387.1"/>
    <property type="molecule type" value="Genomic_DNA"/>
</dbReference>
<reference evidence="3" key="1">
    <citation type="submission" date="2019-08" db="EMBL/GenBank/DDBJ databases">
        <title>Limnoglobus roseus gen. nov., sp. nov., a novel freshwater planctomycete with a giant genome from the family Gemmataceae.</title>
        <authorList>
            <person name="Kulichevskaya I.S."/>
            <person name="Naumoff D.G."/>
            <person name="Miroshnikov K."/>
            <person name="Ivanova A."/>
            <person name="Philippov D.A."/>
            <person name="Hakobyan A."/>
            <person name="Rijpstra I.C."/>
            <person name="Sinninghe Damste J.S."/>
            <person name="Liesack W."/>
            <person name="Dedysh S.N."/>
        </authorList>
    </citation>
    <scope>NUCLEOTIDE SEQUENCE [LARGE SCALE GENOMIC DNA]</scope>
    <source>
        <strain evidence="3">PX52</strain>
    </source>
</reference>